<comment type="caution">
    <text evidence="2">The sequence shown here is derived from an EMBL/GenBank/DDBJ whole genome shotgun (WGS) entry which is preliminary data.</text>
</comment>
<evidence type="ECO:0000313" key="2">
    <source>
        <dbReference type="EMBL" id="PPE06108.1"/>
    </source>
</evidence>
<keyword evidence="3" id="KW-1185">Reference proteome</keyword>
<accession>A0A2S5RFN6</accession>
<feature type="coiled-coil region" evidence="1">
    <location>
        <begin position="113"/>
        <end position="185"/>
    </location>
</feature>
<sequence length="298" mass="34659">MTKKNAQFFIEKKDNLFQIKDENNNILSIYKDYSLAETEFKKLLEGEISEAELRTKTNDQSTKTSDESQISTTLLNDKINDLNLNLNKLFTDLLSEIKETKAVEPPLKNVEAEQQKDQEIETLKLEINALKEQLKGMNENQKTIDQSLKTMVEAHKGMKHAPVPLEEMQKLLVELLKMKSEMEKNSKSIKEFNVKTQDFITNESLKKNKEAILKELLQKLDKRYLTIDKFDLLSQTYFAKKDEKKHVNHPEQIDGAEQKIVEQLMPEGLDQSDLEIYKEVFAELREDGTLSNFLEKLK</sequence>
<dbReference type="RefSeq" id="WP_028126624.1">
    <property type="nucleotide sequence ID" value="NZ_PHNE01000001.1"/>
</dbReference>
<proteinExistence type="predicted"/>
<dbReference type="STRING" id="1399797.GCA_000518285_00843"/>
<organism evidence="2 3">
    <name type="scientific">Williamsoniiplasma lucivorax</name>
    <dbReference type="NCBI Taxonomy" id="209274"/>
    <lineage>
        <taxon>Bacteria</taxon>
        <taxon>Bacillati</taxon>
        <taxon>Mycoplasmatota</taxon>
        <taxon>Mollicutes</taxon>
        <taxon>Entomoplasmatales</taxon>
        <taxon>Williamsoniiplasma</taxon>
    </lineage>
</organism>
<gene>
    <name evidence="2" type="ORF">ELUCI_v1c03990</name>
</gene>
<dbReference type="Proteomes" id="UP000237865">
    <property type="component" value="Unassembled WGS sequence"/>
</dbReference>
<keyword evidence="1" id="KW-0175">Coiled coil</keyword>
<name>A0A2S5RFN6_9MOLU</name>
<dbReference type="AlphaFoldDB" id="A0A2S5RFN6"/>
<dbReference type="EMBL" id="PHNE01000001">
    <property type="protein sequence ID" value="PPE06108.1"/>
    <property type="molecule type" value="Genomic_DNA"/>
</dbReference>
<evidence type="ECO:0000256" key="1">
    <source>
        <dbReference type="SAM" id="Coils"/>
    </source>
</evidence>
<protein>
    <submittedName>
        <fullName evidence="2">Uncharacterized protein</fullName>
    </submittedName>
</protein>
<reference evidence="2 3" key="1">
    <citation type="submission" date="2017-11" db="EMBL/GenBank/DDBJ databases">
        <title>Genome sequence of Entomoplasma lucivorax PIPN-2 (ATCC 49196).</title>
        <authorList>
            <person name="Lo W.-S."/>
            <person name="Gasparich G.E."/>
            <person name="Kuo C.-H."/>
        </authorList>
    </citation>
    <scope>NUCLEOTIDE SEQUENCE [LARGE SCALE GENOMIC DNA]</scope>
    <source>
        <strain evidence="2 3">PIPN-2</strain>
    </source>
</reference>
<evidence type="ECO:0000313" key="3">
    <source>
        <dbReference type="Proteomes" id="UP000237865"/>
    </source>
</evidence>